<reference evidence="1" key="1">
    <citation type="journal article" date="2018" name="Genome Biol. Evol.">
        <title>Genomics and development of Lentinus tigrinus, a white-rot wood-decaying mushroom with dimorphic fruiting bodies.</title>
        <authorList>
            <person name="Wu B."/>
            <person name="Xu Z."/>
            <person name="Knudson A."/>
            <person name="Carlson A."/>
            <person name="Chen N."/>
            <person name="Kovaka S."/>
            <person name="LaButti K."/>
            <person name="Lipzen A."/>
            <person name="Pennachio C."/>
            <person name="Riley R."/>
            <person name="Schakwitz W."/>
            <person name="Umezawa K."/>
            <person name="Ohm R.A."/>
            <person name="Grigoriev I.V."/>
            <person name="Nagy L.G."/>
            <person name="Gibbons J."/>
            <person name="Hibbett D."/>
        </authorList>
    </citation>
    <scope>NUCLEOTIDE SEQUENCE [LARGE SCALE GENOMIC DNA]</scope>
    <source>
        <strain evidence="1">ALCF2SS1-6</strain>
    </source>
</reference>
<organism evidence="1 2">
    <name type="scientific">Lentinus tigrinus ALCF2SS1-6</name>
    <dbReference type="NCBI Taxonomy" id="1328759"/>
    <lineage>
        <taxon>Eukaryota</taxon>
        <taxon>Fungi</taxon>
        <taxon>Dikarya</taxon>
        <taxon>Basidiomycota</taxon>
        <taxon>Agaricomycotina</taxon>
        <taxon>Agaricomycetes</taxon>
        <taxon>Polyporales</taxon>
        <taxon>Polyporaceae</taxon>
        <taxon>Lentinus</taxon>
    </lineage>
</organism>
<dbReference type="SUPFAM" id="SSF81383">
    <property type="entry name" value="F-box domain"/>
    <property type="match status" value="1"/>
</dbReference>
<proteinExistence type="predicted"/>
<sequence length="591" mass="67606">MAYTAYEDVGPIPILDSYLILQDRSHLASLKPSQVQQWTRAKIDELGVVDMNRIRSLSSVCNAAAPINRTLSHDVLMEIFSHLEPSFERPGQLNVLHVCRLWRHLLLYSTAFWVQVVGGFRDPNRIRPDGVALFHTVLQRTRNSPLTVTLDYVNLVVAKTLVRHGSHIVSLTITVSPEELGFVNAWFEQEGMPLLEHLNISHCRSGAETSPPKLLLNRTLFPRLRFLRHPIKTLDVTSIDAQLQDLSLAGCDCGVCVLLYRGSQEEVLSLLTGMLERCTSLQTLKLDRITDSNLQTKDDRTISLPALRRLCILHRTRISMFLTSLAIPNYCIVELSNGYPVRGGPVRDLFPHDILAFHQLAAAQRVRARRRVVELSQRQIFWQVFEAYSTDGEKRFSVHFMAFEKHVPREYRLLLHSMPRLRFLDFQEDARYMATVLGRVTSGRCVCPQLEELDVRWLFQYDSRFEGLERDDEEFASLSPDDNSTSQASHCTPGPNVLSIFCDYIRRMLLNRAAAGSPLKKLHVRMDRQVVSGEVYVGEESWEESVLRERMLARLGPNFEGDLIVSVDEEMSFRDTKTGLVHREVEELRKG</sequence>
<dbReference type="Proteomes" id="UP000313359">
    <property type="component" value="Unassembled WGS sequence"/>
</dbReference>
<dbReference type="SUPFAM" id="SSF52047">
    <property type="entry name" value="RNI-like"/>
    <property type="match status" value="1"/>
</dbReference>
<accession>A0A5C2SKS4</accession>
<gene>
    <name evidence="1" type="ORF">L227DRAFT_650593</name>
</gene>
<protein>
    <recommendedName>
        <fullName evidence="3">F-box domain-containing protein</fullName>
    </recommendedName>
</protein>
<evidence type="ECO:0000313" key="1">
    <source>
        <dbReference type="EMBL" id="RPD64455.1"/>
    </source>
</evidence>
<dbReference type="EMBL" id="ML122254">
    <property type="protein sequence ID" value="RPD64455.1"/>
    <property type="molecule type" value="Genomic_DNA"/>
</dbReference>
<keyword evidence="2" id="KW-1185">Reference proteome</keyword>
<dbReference type="InterPro" id="IPR036047">
    <property type="entry name" value="F-box-like_dom_sf"/>
</dbReference>
<dbReference type="Gene3D" id="1.20.1280.50">
    <property type="match status" value="1"/>
</dbReference>
<dbReference type="OrthoDB" id="2744443at2759"/>
<name>A0A5C2SKS4_9APHY</name>
<evidence type="ECO:0008006" key="3">
    <source>
        <dbReference type="Google" id="ProtNLM"/>
    </source>
</evidence>
<evidence type="ECO:0000313" key="2">
    <source>
        <dbReference type="Proteomes" id="UP000313359"/>
    </source>
</evidence>
<dbReference type="AlphaFoldDB" id="A0A5C2SKS4"/>
<dbReference type="STRING" id="1328759.A0A5C2SKS4"/>